<dbReference type="AlphaFoldDB" id="A0AAE4ZL38"/>
<dbReference type="Gene3D" id="3.30.70.360">
    <property type="match status" value="1"/>
</dbReference>
<evidence type="ECO:0000256" key="2">
    <source>
        <dbReference type="ARBA" id="ARBA00022801"/>
    </source>
</evidence>
<accession>A0AAE4ZL38</accession>
<evidence type="ECO:0000256" key="1">
    <source>
        <dbReference type="ARBA" id="ARBA00022723"/>
    </source>
</evidence>
<proteinExistence type="predicted"/>
<dbReference type="GO" id="GO:0016787">
    <property type="term" value="F:hydrolase activity"/>
    <property type="evidence" value="ECO:0007669"/>
    <property type="project" value="UniProtKB-KW"/>
</dbReference>
<evidence type="ECO:0000313" key="4">
    <source>
        <dbReference type="Proteomes" id="UP000605618"/>
    </source>
</evidence>
<dbReference type="InterPro" id="IPR050072">
    <property type="entry name" value="Peptidase_M20A"/>
</dbReference>
<dbReference type="SUPFAM" id="SSF55031">
    <property type="entry name" value="Bacterial exopeptidase dimerisation domain"/>
    <property type="match status" value="1"/>
</dbReference>
<keyword evidence="1" id="KW-0479">Metal-binding</keyword>
<dbReference type="SUPFAM" id="SSF53187">
    <property type="entry name" value="Zn-dependent exopeptidases"/>
    <property type="match status" value="1"/>
</dbReference>
<dbReference type="Proteomes" id="UP000605618">
    <property type="component" value="Unassembled WGS sequence"/>
</dbReference>
<dbReference type="EMBL" id="WUYZ01000049">
    <property type="protein sequence ID" value="NKS28770.1"/>
    <property type="molecule type" value="Genomic_DNA"/>
</dbReference>
<comment type="caution">
    <text evidence="3">The sequence shown here is derived from an EMBL/GenBank/DDBJ whole genome shotgun (WGS) entry which is preliminary data.</text>
</comment>
<gene>
    <name evidence="3" type="ORF">GS505_24510</name>
</gene>
<reference evidence="3" key="1">
    <citation type="journal article" date="2020" name="Environ. Microbiol.">
        <title>The novel and transferable erm(51) gene confers Macrolides, Lincosamides, and Streptogramins B (MLSB) resistance to clonal Rhodococcus equi in the environment.</title>
        <authorList>
            <person name="Huber L."/>
            <person name="Giguere S."/>
            <person name="Slovis N.M."/>
            <person name="Alvarez-Narvaez S."/>
            <person name="Hart K.A."/>
            <person name="Greiter M."/>
            <person name="Morris E.R.A."/>
            <person name="Cohen N.D."/>
        </authorList>
    </citation>
    <scope>NUCLEOTIDE SEQUENCE</scope>
    <source>
        <strain evidence="3">Lh_141_1</strain>
    </source>
</reference>
<dbReference type="InterPro" id="IPR036264">
    <property type="entry name" value="Bact_exopeptidase_dim_dom"/>
</dbReference>
<sequence>MPRYTRSTRDPRTADPLAGLDEQRRRWVEKAWGEVDRERLRELTVGLVDIASPTGDEAPLARHITDTLAAGGVEAHTMYLDDRQANSWARLRGNGTGPDLMLYAPIDTVTSGDAAEDVPWAAETLRPDLRAEAVVDGDYVIGLGASNPKGHAACVMAAVEAVRAAEIPLTGDLLAGFGAGGMPTNARPGVGNPRANTGQGVGCSYLLEQGVWSDFALIAKPGWTVSWEEVGLAWFEITVHGTHTYVGSRHRLPYRNPVALAGAVALRLEEWFPQYSHRHGDGLVLPQGMVANIRGGWERTASFTPGQVRMTVDLRLSPRTTPSAAGRELTEAVRAIAADLDARIDVERILAIPGESSDEQMWLCRSAIGAWEAFEGCPHDGVHDASGATDANILRGRGIPTVRVGMPKVVDAPFEVDFAMGMNTVDLREAERLTRYLIRVAVDTVTRSLEEVGID</sequence>
<organism evidence="3 4">
    <name type="scientific">Rhodococcus hoagii</name>
    <name type="common">Corynebacterium equii</name>
    <dbReference type="NCBI Taxonomy" id="43767"/>
    <lineage>
        <taxon>Bacteria</taxon>
        <taxon>Bacillati</taxon>
        <taxon>Actinomycetota</taxon>
        <taxon>Actinomycetes</taxon>
        <taxon>Mycobacteriales</taxon>
        <taxon>Nocardiaceae</taxon>
        <taxon>Prescottella</taxon>
    </lineage>
</organism>
<name>A0AAE4ZL38_RHOHA</name>
<dbReference type="Gene3D" id="3.40.630.10">
    <property type="entry name" value="Zn peptidases"/>
    <property type="match status" value="1"/>
</dbReference>
<keyword evidence="2" id="KW-0378">Hydrolase</keyword>
<dbReference type="PANTHER" id="PTHR43808">
    <property type="entry name" value="ACETYLORNITHINE DEACETYLASE"/>
    <property type="match status" value="1"/>
</dbReference>
<evidence type="ECO:0000313" key="3">
    <source>
        <dbReference type="EMBL" id="NKS28770.1"/>
    </source>
</evidence>
<protein>
    <submittedName>
        <fullName evidence="3">Deacylase</fullName>
    </submittedName>
</protein>